<comment type="caution">
    <text evidence="1">The sequence shown here is derived from an EMBL/GenBank/DDBJ whole genome shotgun (WGS) entry which is preliminary data.</text>
</comment>
<protein>
    <submittedName>
        <fullName evidence="1">Uncharacterized protein</fullName>
    </submittedName>
</protein>
<dbReference type="AlphaFoldDB" id="A0AAV9XLR4"/>
<sequence length="310" mass="35881">MTSGSSSPMEIDDLLPNTYSQKLIFFSIPLEIAEFLESLGITESVQSRRENGDSQGNFTQQSQKNRNELLSFLEEHCESLFQEIERLNKSIHLASSNIRNAYHQITSELKSSQRNKVRILEEYGPSDKYYDRKYQMYCHIKQFAEHLESFDVTQKWFKVLEGKAAELEATETVKTAESQITGLIYPLRKTSKPATGDSDTSQQKLQVSFYSDNSENEPEESKTIQGDIMRIKIFLVNTWNNEVLPILKLYEDIRASFADYERRAKSSVTLLDHQSKFQRMCAVKNILKQVYTIDLAVYDQHPFHGIKFIV</sequence>
<organism evidence="1 2">
    <name type="scientific">Orbilia ellipsospora</name>
    <dbReference type="NCBI Taxonomy" id="2528407"/>
    <lineage>
        <taxon>Eukaryota</taxon>
        <taxon>Fungi</taxon>
        <taxon>Dikarya</taxon>
        <taxon>Ascomycota</taxon>
        <taxon>Pezizomycotina</taxon>
        <taxon>Orbiliomycetes</taxon>
        <taxon>Orbiliales</taxon>
        <taxon>Orbiliaceae</taxon>
        <taxon>Orbilia</taxon>
    </lineage>
</organism>
<dbReference type="EMBL" id="JAVHJO010000003">
    <property type="protein sequence ID" value="KAK6541867.1"/>
    <property type="molecule type" value="Genomic_DNA"/>
</dbReference>
<evidence type="ECO:0000313" key="2">
    <source>
        <dbReference type="Proteomes" id="UP001365542"/>
    </source>
</evidence>
<gene>
    <name evidence="1" type="ORF">TWF694_007645</name>
</gene>
<keyword evidence="2" id="KW-1185">Reference proteome</keyword>
<proteinExistence type="predicted"/>
<evidence type="ECO:0000313" key="1">
    <source>
        <dbReference type="EMBL" id="KAK6541867.1"/>
    </source>
</evidence>
<accession>A0AAV9XLR4</accession>
<name>A0AAV9XLR4_9PEZI</name>
<dbReference type="Proteomes" id="UP001365542">
    <property type="component" value="Unassembled WGS sequence"/>
</dbReference>
<reference evidence="1 2" key="1">
    <citation type="submission" date="2019-10" db="EMBL/GenBank/DDBJ databases">
        <authorList>
            <person name="Palmer J.M."/>
        </authorList>
    </citation>
    <scope>NUCLEOTIDE SEQUENCE [LARGE SCALE GENOMIC DNA]</scope>
    <source>
        <strain evidence="1 2">TWF694</strain>
    </source>
</reference>